<dbReference type="PANTHER" id="PTHR10948">
    <property type="entry name" value="TRANSPOSASE"/>
    <property type="match status" value="1"/>
</dbReference>
<feature type="region of interest" description="Disordered" evidence="6">
    <location>
        <begin position="49"/>
        <end position="71"/>
    </location>
</feature>
<evidence type="ECO:0000256" key="3">
    <source>
        <dbReference type="ARBA" id="ARBA00022578"/>
    </source>
</evidence>
<gene>
    <name evidence="8" type="ORF">CWE11_11995</name>
</gene>
<dbReference type="Pfam" id="PF00665">
    <property type="entry name" value="rve"/>
    <property type="match status" value="1"/>
</dbReference>
<proteinExistence type="inferred from homology"/>
<dbReference type="AlphaFoldDB" id="A0A432W514"/>
<dbReference type="RefSeq" id="WP_126777857.1">
    <property type="nucleotide sequence ID" value="NZ_PIPM01000040.1"/>
</dbReference>
<evidence type="ECO:0000259" key="7">
    <source>
        <dbReference type="PROSITE" id="PS50994"/>
    </source>
</evidence>
<dbReference type="GO" id="GO:0006313">
    <property type="term" value="P:DNA transposition"/>
    <property type="evidence" value="ECO:0007669"/>
    <property type="project" value="InterPro"/>
</dbReference>
<dbReference type="InterPro" id="IPR036397">
    <property type="entry name" value="RNaseH_sf"/>
</dbReference>
<dbReference type="SUPFAM" id="SSF46689">
    <property type="entry name" value="Homeodomain-like"/>
    <property type="match status" value="1"/>
</dbReference>
<dbReference type="EMBL" id="PIPM01000040">
    <property type="protein sequence ID" value="RUO24714.1"/>
    <property type="molecule type" value="Genomic_DNA"/>
</dbReference>
<evidence type="ECO:0000313" key="9">
    <source>
        <dbReference type="Proteomes" id="UP000288405"/>
    </source>
</evidence>
<evidence type="ECO:0000313" key="8">
    <source>
        <dbReference type="EMBL" id="RUO24714.1"/>
    </source>
</evidence>
<dbReference type="InterPro" id="IPR053392">
    <property type="entry name" value="Transposase_IS30-like"/>
</dbReference>
<dbReference type="PROSITE" id="PS50994">
    <property type="entry name" value="INTEGRASE"/>
    <property type="match status" value="1"/>
</dbReference>
<protein>
    <submittedName>
        <fullName evidence="8">IS30 family transposase</fullName>
    </submittedName>
</protein>
<dbReference type="PROSITE" id="PS01043">
    <property type="entry name" value="TRANSPOSASE_IS30"/>
    <property type="match status" value="1"/>
</dbReference>
<keyword evidence="3" id="KW-0815">Transposition</keyword>
<dbReference type="GO" id="GO:0004803">
    <property type="term" value="F:transposase activity"/>
    <property type="evidence" value="ECO:0007669"/>
    <property type="project" value="InterPro"/>
</dbReference>
<dbReference type="InterPro" id="IPR051917">
    <property type="entry name" value="Transposase-Integrase"/>
</dbReference>
<dbReference type="InterPro" id="IPR025246">
    <property type="entry name" value="IS30-like_HTH"/>
</dbReference>
<comment type="caution">
    <text evidence="8">The sequence shown here is derived from an EMBL/GenBank/DDBJ whole genome shotgun (WGS) entry which is preliminary data.</text>
</comment>
<accession>A0A432W514</accession>
<keyword evidence="4" id="KW-0238">DNA-binding</keyword>
<comment type="similarity">
    <text evidence="2">Belongs to the transposase IS30 family.</text>
</comment>
<reference evidence="8 9" key="1">
    <citation type="journal article" date="2011" name="Front. Microbiol.">
        <title>Genomic signatures of strain selection and enhancement in Bacillus atrophaeus var. globigii, a historical biowarfare simulant.</title>
        <authorList>
            <person name="Gibbons H.S."/>
            <person name="Broomall S.M."/>
            <person name="McNew L.A."/>
            <person name="Daligault H."/>
            <person name="Chapman C."/>
            <person name="Bruce D."/>
            <person name="Karavis M."/>
            <person name="Krepps M."/>
            <person name="McGregor P.A."/>
            <person name="Hong C."/>
            <person name="Park K.H."/>
            <person name="Akmal A."/>
            <person name="Feldman A."/>
            <person name="Lin J.S."/>
            <person name="Chang W.E."/>
            <person name="Higgs B.W."/>
            <person name="Demirev P."/>
            <person name="Lindquist J."/>
            <person name="Liem A."/>
            <person name="Fochler E."/>
            <person name="Read T.D."/>
            <person name="Tapia R."/>
            <person name="Johnson S."/>
            <person name="Bishop-Lilly K.A."/>
            <person name="Detter C."/>
            <person name="Han C."/>
            <person name="Sozhamannan S."/>
            <person name="Rosenzweig C.N."/>
            <person name="Skowronski E.W."/>
        </authorList>
    </citation>
    <scope>NUCLEOTIDE SEQUENCE [LARGE SCALE GENOMIC DNA]</scope>
    <source>
        <strain evidence="8 9">GYP-17</strain>
    </source>
</reference>
<name>A0A432W514_9GAMM</name>
<dbReference type="InterPro" id="IPR009057">
    <property type="entry name" value="Homeodomain-like_sf"/>
</dbReference>
<feature type="domain" description="Integrase catalytic" evidence="7">
    <location>
        <begin position="152"/>
        <end position="313"/>
    </location>
</feature>
<dbReference type="Pfam" id="PF13936">
    <property type="entry name" value="HTH_38"/>
    <property type="match status" value="1"/>
</dbReference>
<dbReference type="GO" id="GO:0005829">
    <property type="term" value="C:cytosol"/>
    <property type="evidence" value="ECO:0007669"/>
    <property type="project" value="TreeGrafter"/>
</dbReference>
<evidence type="ECO:0000256" key="4">
    <source>
        <dbReference type="ARBA" id="ARBA00023125"/>
    </source>
</evidence>
<evidence type="ECO:0000256" key="2">
    <source>
        <dbReference type="ARBA" id="ARBA00006363"/>
    </source>
</evidence>
<feature type="compositionally biased region" description="Basic residues" evidence="6">
    <location>
        <begin position="57"/>
        <end position="71"/>
    </location>
</feature>
<dbReference type="InterPro" id="IPR012337">
    <property type="entry name" value="RNaseH-like_sf"/>
</dbReference>
<dbReference type="InterPro" id="IPR001598">
    <property type="entry name" value="Transposase_IS30_CS"/>
</dbReference>
<evidence type="ECO:0000256" key="1">
    <source>
        <dbReference type="ARBA" id="ARBA00002190"/>
    </source>
</evidence>
<evidence type="ECO:0000256" key="5">
    <source>
        <dbReference type="ARBA" id="ARBA00023172"/>
    </source>
</evidence>
<dbReference type="SUPFAM" id="SSF53098">
    <property type="entry name" value="Ribonuclease H-like"/>
    <property type="match status" value="1"/>
</dbReference>
<dbReference type="OrthoDB" id="9803231at2"/>
<dbReference type="PANTHER" id="PTHR10948:SF23">
    <property type="entry name" value="TRANSPOSASE INSI FOR INSERTION SEQUENCE ELEMENT IS30A-RELATED"/>
    <property type="match status" value="1"/>
</dbReference>
<keyword evidence="5" id="KW-0233">DNA recombination</keyword>
<dbReference type="Gene3D" id="3.30.420.10">
    <property type="entry name" value="Ribonuclease H-like superfamily/Ribonuclease H"/>
    <property type="match status" value="1"/>
</dbReference>
<comment type="function">
    <text evidence="1">Required for the transposition of the insertion element.</text>
</comment>
<dbReference type="GO" id="GO:0003677">
    <property type="term" value="F:DNA binding"/>
    <property type="evidence" value="ECO:0007669"/>
    <property type="project" value="UniProtKB-KW"/>
</dbReference>
<keyword evidence="9" id="KW-1185">Reference proteome</keyword>
<dbReference type="Proteomes" id="UP000288405">
    <property type="component" value="Unassembled WGS sequence"/>
</dbReference>
<sequence length="323" mass="37509">MSYRQLTEGQRYQISLLLSEKFSLRKIAQKLDVSPSTVSRELRRNSVTSGCYEPGKAHQKSTARRSHSQKRSICRRTVAAVELLLSVDWSPEQIAAVCRSIGRPVSHEWIYSHIIRDFRRGGEFYKHLRHRLKRYRKRTHKQRGRIVDRRSIHDRPEIVGTRKRYGDWEIDTVIGKRGTGVIVTALERKSRFYVTRKVFSKNANEVAGALIEMLEPFQSLVHTITADNGLEFAEHKRIAKALDADVYFADPYASYQRGANENANGLLRQYVPKGCNLRILTNEMLTKIQQRINLRPRKILGFKQPDVIFKEQLQYAQSECCSY</sequence>
<evidence type="ECO:0000256" key="6">
    <source>
        <dbReference type="SAM" id="MobiDB-lite"/>
    </source>
</evidence>
<dbReference type="GO" id="GO:0015074">
    <property type="term" value="P:DNA integration"/>
    <property type="evidence" value="ECO:0007669"/>
    <property type="project" value="InterPro"/>
</dbReference>
<dbReference type="NCBIfam" id="NF033563">
    <property type="entry name" value="transpos_IS30"/>
    <property type="match status" value="1"/>
</dbReference>
<dbReference type="InterPro" id="IPR001584">
    <property type="entry name" value="Integrase_cat-core"/>
</dbReference>
<organism evidence="8 9">
    <name type="scientific">Aliidiomarina sanyensis</name>
    <dbReference type="NCBI Taxonomy" id="1249555"/>
    <lineage>
        <taxon>Bacteria</taxon>
        <taxon>Pseudomonadati</taxon>
        <taxon>Pseudomonadota</taxon>
        <taxon>Gammaproteobacteria</taxon>
        <taxon>Alteromonadales</taxon>
        <taxon>Idiomarinaceae</taxon>
        <taxon>Aliidiomarina</taxon>
    </lineage>
</organism>